<dbReference type="InterPro" id="IPR052709">
    <property type="entry name" value="Transposase-MT_Hybrid"/>
</dbReference>
<sequence>MRRIVTQRFKAGEFDVNDRQRSGTPRRAKTDALRSLFWDLIKQQFRDNCMRFRRFGCWENEYFMNSPKTALAADSTHASRCLPGNARRSFCGKLLQVRPEGCETVTAEHYGCQLIDLLDAVKQKRPFSRQGSGKVILLHDNSRPHVALSTQQTILNLGWEVLPHAAYSPDLTPSDYHLFRSMQNCLVRKWFDDFIASKPMSFFHERIRKLP</sequence>
<organism evidence="1 2">
    <name type="scientific">Heterorhabditis bacteriophora</name>
    <name type="common">Entomopathogenic nematode worm</name>
    <dbReference type="NCBI Taxonomy" id="37862"/>
    <lineage>
        <taxon>Eukaryota</taxon>
        <taxon>Metazoa</taxon>
        <taxon>Ecdysozoa</taxon>
        <taxon>Nematoda</taxon>
        <taxon>Chromadorea</taxon>
        <taxon>Rhabditida</taxon>
        <taxon>Rhabditina</taxon>
        <taxon>Rhabditomorpha</taxon>
        <taxon>Strongyloidea</taxon>
        <taxon>Heterorhabditidae</taxon>
        <taxon>Heterorhabditis</taxon>
    </lineage>
</organism>
<accession>A0A1I7WLR8</accession>
<dbReference type="WBParaSite" id="Hba_06007">
    <property type="protein sequence ID" value="Hba_06007"/>
    <property type="gene ID" value="Hba_06007"/>
</dbReference>
<dbReference type="GO" id="GO:0003676">
    <property type="term" value="F:nucleic acid binding"/>
    <property type="evidence" value="ECO:0007669"/>
    <property type="project" value="InterPro"/>
</dbReference>
<dbReference type="Gene3D" id="3.30.420.10">
    <property type="entry name" value="Ribonuclease H-like superfamily/Ribonuclease H"/>
    <property type="match status" value="1"/>
</dbReference>
<dbReference type="PANTHER" id="PTHR46060">
    <property type="entry name" value="MARINER MOS1 TRANSPOSASE-LIKE PROTEIN"/>
    <property type="match status" value="1"/>
</dbReference>
<dbReference type="Proteomes" id="UP000095283">
    <property type="component" value="Unplaced"/>
</dbReference>
<name>A0A1I7WLR8_HETBA</name>
<dbReference type="AlphaFoldDB" id="A0A1I7WLR8"/>
<dbReference type="PANTHER" id="PTHR46060:SF1">
    <property type="entry name" value="MARINER MOS1 TRANSPOSASE-LIKE PROTEIN"/>
    <property type="match status" value="1"/>
</dbReference>
<proteinExistence type="predicted"/>
<reference evidence="2" key="1">
    <citation type="submission" date="2016-11" db="UniProtKB">
        <authorList>
            <consortium name="WormBaseParasite"/>
        </authorList>
    </citation>
    <scope>IDENTIFICATION</scope>
</reference>
<keyword evidence="1" id="KW-1185">Reference proteome</keyword>
<dbReference type="InterPro" id="IPR036397">
    <property type="entry name" value="RNaseH_sf"/>
</dbReference>
<evidence type="ECO:0000313" key="1">
    <source>
        <dbReference type="Proteomes" id="UP000095283"/>
    </source>
</evidence>
<evidence type="ECO:0000313" key="2">
    <source>
        <dbReference type="WBParaSite" id="Hba_06007"/>
    </source>
</evidence>
<protein>
    <submittedName>
        <fullName evidence="2">Mariner Mos1 transposase</fullName>
    </submittedName>
</protein>